<feature type="coiled-coil region" evidence="6">
    <location>
        <begin position="328"/>
        <end position="432"/>
    </location>
</feature>
<dbReference type="Gene3D" id="1.20.1060.20">
    <property type="match status" value="1"/>
</dbReference>
<proteinExistence type="inferred from homology"/>
<dbReference type="InterPro" id="IPR003395">
    <property type="entry name" value="RecF/RecN/SMC_N"/>
</dbReference>
<dbReference type="GO" id="GO:0006260">
    <property type="term" value="P:DNA replication"/>
    <property type="evidence" value="ECO:0007669"/>
    <property type="project" value="UniProtKB-UniRule"/>
</dbReference>
<dbReference type="GO" id="GO:0005694">
    <property type="term" value="C:chromosome"/>
    <property type="evidence" value="ECO:0007669"/>
    <property type="project" value="InterPro"/>
</dbReference>
<comment type="subcellular location">
    <subcellularLocation>
        <location evidence="6">Cytoplasm</location>
    </subcellularLocation>
</comment>
<dbReference type="HAMAP" id="MF_01894">
    <property type="entry name" value="Smc_prok"/>
    <property type="match status" value="1"/>
</dbReference>
<dbReference type="InterPro" id="IPR010935">
    <property type="entry name" value="SMC_hinge"/>
</dbReference>
<dbReference type="GO" id="GO:0005737">
    <property type="term" value="C:cytoplasm"/>
    <property type="evidence" value="ECO:0007669"/>
    <property type="project" value="UniProtKB-SubCell"/>
</dbReference>
<feature type="binding site" evidence="6">
    <location>
        <begin position="31"/>
        <end position="38"/>
    </location>
    <ligand>
        <name>ATP</name>
        <dbReference type="ChEBI" id="CHEBI:30616"/>
    </ligand>
</feature>
<dbReference type="Pfam" id="PF02463">
    <property type="entry name" value="SMC_N"/>
    <property type="match status" value="1"/>
</dbReference>
<dbReference type="Gene3D" id="3.30.70.1620">
    <property type="match status" value="1"/>
</dbReference>
<evidence type="ECO:0000256" key="4">
    <source>
        <dbReference type="ARBA" id="ARBA00023054"/>
    </source>
</evidence>
<dbReference type="GO" id="GO:0030261">
    <property type="term" value="P:chromosome condensation"/>
    <property type="evidence" value="ECO:0007669"/>
    <property type="project" value="InterPro"/>
</dbReference>
<dbReference type="GO" id="GO:0007059">
    <property type="term" value="P:chromosome segregation"/>
    <property type="evidence" value="ECO:0007669"/>
    <property type="project" value="UniProtKB-UniRule"/>
</dbReference>
<dbReference type="SMART" id="SM00968">
    <property type="entry name" value="SMC_hinge"/>
    <property type="match status" value="1"/>
</dbReference>
<dbReference type="Gene3D" id="3.40.50.300">
    <property type="entry name" value="P-loop containing nucleotide triphosphate hydrolases"/>
    <property type="match status" value="2"/>
</dbReference>
<keyword evidence="5 6" id="KW-0238">DNA-binding</keyword>
<protein>
    <recommendedName>
        <fullName evidence="6">Chromosome partition protein Smc</fullName>
    </recommendedName>
</protein>
<dbReference type="InterPro" id="IPR011890">
    <property type="entry name" value="SMC_prok"/>
</dbReference>
<dbReference type="GO" id="GO:0016887">
    <property type="term" value="F:ATP hydrolysis activity"/>
    <property type="evidence" value="ECO:0007669"/>
    <property type="project" value="InterPro"/>
</dbReference>
<reference evidence="8 9" key="1">
    <citation type="submission" date="2018-09" db="EMBL/GenBank/DDBJ databases">
        <authorList>
            <person name="Zhu H."/>
        </authorList>
    </citation>
    <scope>NUCLEOTIDE SEQUENCE [LARGE SCALE GENOMIC DNA]</scope>
    <source>
        <strain evidence="8 9">K2S05-167</strain>
    </source>
</reference>
<comment type="domain">
    <text evidence="6">Contains large globular domains required for ATP hydrolysis at each terminus and a third globular domain forming a flexible hinge near the middle of the molecule. These domains are separated by coiled-coil structures.</text>
</comment>
<evidence type="ECO:0000256" key="3">
    <source>
        <dbReference type="ARBA" id="ARBA00022840"/>
    </source>
</evidence>
<dbReference type="OrthoDB" id="9808768at2"/>
<dbReference type="SUPFAM" id="SSF75553">
    <property type="entry name" value="Smc hinge domain"/>
    <property type="match status" value="1"/>
</dbReference>
<evidence type="ECO:0000313" key="9">
    <source>
        <dbReference type="Proteomes" id="UP000286287"/>
    </source>
</evidence>
<evidence type="ECO:0000256" key="6">
    <source>
        <dbReference type="HAMAP-Rule" id="MF_01894"/>
    </source>
</evidence>
<evidence type="ECO:0000256" key="1">
    <source>
        <dbReference type="ARBA" id="ARBA00022490"/>
    </source>
</evidence>
<dbReference type="InterPro" id="IPR036277">
    <property type="entry name" value="SMC_hinge_sf"/>
</dbReference>
<sequence>MIRAITLQGFKSFADRTRLEFAGGVCAVIGPNGSGKSNVVEAIRWATHGARARELRAGRGTELIFHGSGGKAPLGLAEVSLELLTPQGRVNVARRVYRDGSGEQDLNGRGVRARDVQAALRGTGLGPGGLAVIGQGEVSGVVQAEGKTLLGYLQEAAGLSRSVTVRQETEHRLKEADAYLRELQLLLDERRHASERLARAAAQAREHRDLTLRALTLEDALKRERQASLAREIAQARADAQAAQTRSAELGREVQAAAQRVEEAREHAQEARARRDAYAGALETLRAAREAHAQAARYRQHLQTEADTLNHELQQLPNTAPAQEAPDLPALQERVRALRAEAEAAETRARKLDVELGRARTQAAQAAEAAARADASLDTLRAELERAEGNLESTQQALAEAHEKHLRASERRASAEETFAELASRRAALQARERHLNAEQSRLNASLAPLRRERERLEAALNSYSRYGEGARNALRLDHPGIVGSVADLLSVPAEYETAISAALGRRLEQVVVHTGDDARQIIEELKRVGGRATFLPLDLIRPRARRDTALLREDGVIGNLADLCPTDPPLVGEAILADTLLVQDLRAANRLARTHQSRPRLVTLDGELVEPGGAITGGRLRDTGSAVLSDQRRFQELDAEIEQAEAGIQQLGVTLQSTLQEVQQGAAQHDTLLQARETAAQDERAAERRVTELGAQQRSLLANRDRLQERLNAPQPVPELHLQWPDMAALETQLLEVRQRAEQFREQERGAVEELALARELDAAWKAFHTAQSRALQLRARLDTNQAAVAAQDAHLAAAQDEVGRREAALGSLDETEFPRAEAARDEAALAYSNLIAEQNRVRTRLDDLKVLVARREGSLEPLPDGCSPPGTPREWTAELNRARAALEQMGPVNARAEADHALELALLASQQVELQDASTAAQELRTHLSELETVEGHATDAAFGRVNTAFREYSAELLGGVGELEAERSEEGRLTGVRLAVQPRGKRTRSMTLLSAGERTMAGLGFLFALNHAGGEDGMGGLPLAVLDEVDAPLDEANIRRFTAFLERFGQRGTQFLLVTHQKATMEVAQALWGVTTDQGGASRVLSIRQREDSLS</sequence>
<keyword evidence="4 6" id="KW-0175">Coiled coil</keyword>
<dbReference type="RefSeq" id="WP_119762109.1">
    <property type="nucleotide sequence ID" value="NZ_QYUJ01000014.1"/>
</dbReference>
<dbReference type="Proteomes" id="UP000286287">
    <property type="component" value="Unassembled WGS sequence"/>
</dbReference>
<comment type="caution">
    <text evidence="8">The sequence shown here is derived from an EMBL/GenBank/DDBJ whole genome shotgun (WGS) entry which is preliminary data.</text>
</comment>
<dbReference type="InterPro" id="IPR027417">
    <property type="entry name" value="P-loop_NTPase"/>
</dbReference>
<accession>A0A418V504</accession>
<evidence type="ECO:0000259" key="7">
    <source>
        <dbReference type="SMART" id="SM00968"/>
    </source>
</evidence>
<dbReference type="PIRSF" id="PIRSF005719">
    <property type="entry name" value="SMC"/>
    <property type="match status" value="1"/>
</dbReference>
<keyword evidence="1 6" id="KW-0963">Cytoplasm</keyword>
<comment type="similarity">
    <text evidence="6">Belongs to the SMC family.</text>
</comment>
<feature type="coiled-coil region" evidence="6">
    <location>
        <begin position="166"/>
        <end position="274"/>
    </location>
</feature>
<dbReference type="GO" id="GO:0003677">
    <property type="term" value="F:DNA binding"/>
    <property type="evidence" value="ECO:0007669"/>
    <property type="project" value="UniProtKB-UniRule"/>
</dbReference>
<dbReference type="Pfam" id="PF06470">
    <property type="entry name" value="SMC_hinge"/>
    <property type="match status" value="1"/>
</dbReference>
<evidence type="ECO:0000256" key="2">
    <source>
        <dbReference type="ARBA" id="ARBA00022741"/>
    </source>
</evidence>
<dbReference type="PANTHER" id="PTHR18937">
    <property type="entry name" value="STRUCTURAL MAINTENANCE OF CHROMOSOMES SMC FAMILY MEMBER"/>
    <property type="match status" value="1"/>
</dbReference>
<dbReference type="AlphaFoldDB" id="A0A418V504"/>
<feature type="domain" description="SMC hinge" evidence="7">
    <location>
        <begin position="480"/>
        <end position="593"/>
    </location>
</feature>
<dbReference type="SUPFAM" id="SSF52540">
    <property type="entry name" value="P-loop containing nucleoside triphosphate hydrolases"/>
    <property type="match status" value="1"/>
</dbReference>
<dbReference type="EMBL" id="QYUJ01000014">
    <property type="protein sequence ID" value="RJF71193.1"/>
    <property type="molecule type" value="Genomic_DNA"/>
</dbReference>
<keyword evidence="9" id="KW-1185">Reference proteome</keyword>
<evidence type="ECO:0000256" key="5">
    <source>
        <dbReference type="ARBA" id="ARBA00023125"/>
    </source>
</evidence>
<keyword evidence="3 6" id="KW-0067">ATP-binding</keyword>
<organism evidence="8 9">
    <name type="scientific">Deinococcus cavernae</name>
    <dbReference type="NCBI Taxonomy" id="2320857"/>
    <lineage>
        <taxon>Bacteria</taxon>
        <taxon>Thermotogati</taxon>
        <taxon>Deinococcota</taxon>
        <taxon>Deinococci</taxon>
        <taxon>Deinococcales</taxon>
        <taxon>Deinococcaceae</taxon>
        <taxon>Deinococcus</taxon>
    </lineage>
</organism>
<dbReference type="GO" id="GO:0005524">
    <property type="term" value="F:ATP binding"/>
    <property type="evidence" value="ECO:0007669"/>
    <property type="project" value="UniProtKB-UniRule"/>
</dbReference>
<comment type="subunit">
    <text evidence="6">Homodimer.</text>
</comment>
<comment type="function">
    <text evidence="6">Required for chromosome condensation and partitioning.</text>
</comment>
<name>A0A418V504_9DEIO</name>
<gene>
    <name evidence="6" type="primary">smc</name>
    <name evidence="8" type="ORF">D3875_06000</name>
</gene>
<dbReference type="GO" id="GO:0007062">
    <property type="term" value="P:sister chromatid cohesion"/>
    <property type="evidence" value="ECO:0007669"/>
    <property type="project" value="InterPro"/>
</dbReference>
<evidence type="ECO:0000313" key="8">
    <source>
        <dbReference type="EMBL" id="RJF71193.1"/>
    </source>
</evidence>
<keyword evidence="2 6" id="KW-0547">Nucleotide-binding</keyword>
<dbReference type="InterPro" id="IPR024704">
    <property type="entry name" value="SMC"/>
</dbReference>